<gene>
    <name evidence="1" type="ORF">CLV62_11717</name>
</gene>
<organism evidence="1 2">
    <name type="scientific">Dysgonomonas alginatilytica</name>
    <dbReference type="NCBI Taxonomy" id="1605892"/>
    <lineage>
        <taxon>Bacteria</taxon>
        <taxon>Pseudomonadati</taxon>
        <taxon>Bacteroidota</taxon>
        <taxon>Bacteroidia</taxon>
        <taxon>Bacteroidales</taxon>
        <taxon>Dysgonomonadaceae</taxon>
        <taxon>Dysgonomonas</taxon>
    </lineage>
</organism>
<comment type="caution">
    <text evidence="1">The sequence shown here is derived from an EMBL/GenBank/DDBJ whole genome shotgun (WGS) entry which is preliminary data.</text>
</comment>
<keyword evidence="2" id="KW-1185">Reference proteome</keyword>
<accession>A0A2V3PP03</accession>
<evidence type="ECO:0000313" key="2">
    <source>
        <dbReference type="Proteomes" id="UP000247973"/>
    </source>
</evidence>
<dbReference type="AlphaFoldDB" id="A0A2V3PP03"/>
<evidence type="ECO:0000313" key="1">
    <source>
        <dbReference type="EMBL" id="PXV62801.1"/>
    </source>
</evidence>
<proteinExistence type="predicted"/>
<protein>
    <submittedName>
        <fullName evidence="1">Uncharacterized protein</fullName>
    </submittedName>
</protein>
<sequence>MLQFTIFVLIKKPNKKILVITVKIELRSIFKSNNIVDYGSY</sequence>
<dbReference type="EMBL" id="QICL01000017">
    <property type="protein sequence ID" value="PXV62801.1"/>
    <property type="molecule type" value="Genomic_DNA"/>
</dbReference>
<dbReference type="Proteomes" id="UP000247973">
    <property type="component" value="Unassembled WGS sequence"/>
</dbReference>
<name>A0A2V3PP03_9BACT</name>
<reference evidence="1 2" key="1">
    <citation type="submission" date="2018-03" db="EMBL/GenBank/DDBJ databases">
        <title>Genomic Encyclopedia of Archaeal and Bacterial Type Strains, Phase II (KMG-II): from individual species to whole genera.</title>
        <authorList>
            <person name="Goeker M."/>
        </authorList>
    </citation>
    <scope>NUCLEOTIDE SEQUENCE [LARGE SCALE GENOMIC DNA]</scope>
    <source>
        <strain evidence="1 2">DSM 100214</strain>
    </source>
</reference>